<protein>
    <recommendedName>
        <fullName evidence="3">Ribosomal N-acetyltransferase YdaF</fullName>
    </recommendedName>
</protein>
<dbReference type="Gene3D" id="3.40.630.30">
    <property type="match status" value="1"/>
</dbReference>
<accession>A0A1Y2N0H0</accession>
<dbReference type="RefSeq" id="WP_085912547.1">
    <property type="nucleotide sequence ID" value="NZ_AP018920.1"/>
</dbReference>
<evidence type="ECO:0008006" key="3">
    <source>
        <dbReference type="Google" id="ProtNLM"/>
    </source>
</evidence>
<dbReference type="Proteomes" id="UP000194360">
    <property type="component" value="Unassembled WGS sequence"/>
</dbReference>
<dbReference type="AlphaFoldDB" id="A0A1Y2N0H0"/>
<proteinExistence type="predicted"/>
<dbReference type="STRING" id="2074.BG845_02261"/>
<gene>
    <name evidence="1" type="ORF">BG845_02261</name>
</gene>
<evidence type="ECO:0000313" key="2">
    <source>
        <dbReference type="Proteomes" id="UP000194360"/>
    </source>
</evidence>
<dbReference type="SUPFAM" id="SSF55729">
    <property type="entry name" value="Acyl-CoA N-acyltransferases (Nat)"/>
    <property type="match status" value="1"/>
</dbReference>
<dbReference type="EMBL" id="MIGB01000010">
    <property type="protein sequence ID" value="OSY40922.1"/>
    <property type="molecule type" value="Genomic_DNA"/>
</dbReference>
<comment type="caution">
    <text evidence="1">The sequence shown here is derived from an EMBL/GenBank/DDBJ whole genome shotgun (WGS) entry which is preliminary data.</text>
</comment>
<sequence length="63" mass="6548">MAAGGLGRHRLALGASAANTASRRVAERAGFRQAGRFRADGVCGFAGEIVDDGVWCELLASDR</sequence>
<evidence type="ECO:0000313" key="1">
    <source>
        <dbReference type="EMBL" id="OSY40922.1"/>
    </source>
</evidence>
<reference evidence="1 2" key="1">
    <citation type="submission" date="2016-09" db="EMBL/GenBank/DDBJ databases">
        <title>Pseudonocardia autotrophica DSM535, a candidate organism with high potential of specific P450 cytochromes.</title>
        <authorList>
            <person name="Grumaz C."/>
            <person name="Vainshtein Y."/>
            <person name="Kirstahler P."/>
            <person name="Sohn K."/>
        </authorList>
    </citation>
    <scope>NUCLEOTIDE SEQUENCE [LARGE SCALE GENOMIC DNA]</scope>
    <source>
        <strain evidence="1 2">DSM 535</strain>
    </source>
</reference>
<dbReference type="InterPro" id="IPR016181">
    <property type="entry name" value="Acyl_CoA_acyltransferase"/>
</dbReference>
<name>A0A1Y2N0H0_PSEAH</name>
<organism evidence="1 2">
    <name type="scientific">Pseudonocardia autotrophica</name>
    <name type="common">Amycolata autotrophica</name>
    <name type="synonym">Nocardia autotrophica</name>
    <dbReference type="NCBI Taxonomy" id="2074"/>
    <lineage>
        <taxon>Bacteria</taxon>
        <taxon>Bacillati</taxon>
        <taxon>Actinomycetota</taxon>
        <taxon>Actinomycetes</taxon>
        <taxon>Pseudonocardiales</taxon>
        <taxon>Pseudonocardiaceae</taxon>
        <taxon>Pseudonocardia</taxon>
    </lineage>
</organism>
<keyword evidence="2" id="KW-1185">Reference proteome</keyword>